<reference evidence="5 6" key="1">
    <citation type="submission" date="2018-04" db="EMBL/GenBank/DDBJ databases">
        <title>Genomic Encyclopedia of Archaeal and Bacterial Type Strains, Phase II (KMG-II): from individual species to whole genera.</title>
        <authorList>
            <person name="Goeker M."/>
        </authorList>
    </citation>
    <scope>NUCLEOTIDE SEQUENCE [LARGE SCALE GENOMIC DNA]</scope>
    <source>
        <strain evidence="5 6">DSM 100434</strain>
    </source>
</reference>
<dbReference type="EMBL" id="QAOH01000010">
    <property type="protein sequence ID" value="PTQ70218.1"/>
    <property type="molecule type" value="Genomic_DNA"/>
</dbReference>
<feature type="compositionally biased region" description="Acidic residues" evidence="3">
    <location>
        <begin position="211"/>
        <end position="222"/>
    </location>
</feature>
<comment type="subcellular location">
    <subcellularLocation>
        <location evidence="1">Secreted</location>
    </subcellularLocation>
</comment>
<proteinExistence type="predicted"/>
<keyword evidence="2" id="KW-0964">Secreted</keyword>
<feature type="compositionally biased region" description="Polar residues" evidence="3">
    <location>
        <begin position="39"/>
        <end position="48"/>
    </location>
</feature>
<feature type="region of interest" description="Disordered" evidence="3">
    <location>
        <begin position="199"/>
        <end position="248"/>
    </location>
</feature>
<evidence type="ECO:0008006" key="7">
    <source>
        <dbReference type="Google" id="ProtNLM"/>
    </source>
</evidence>
<evidence type="ECO:0000256" key="4">
    <source>
        <dbReference type="SAM" id="SignalP"/>
    </source>
</evidence>
<dbReference type="GO" id="GO:0005509">
    <property type="term" value="F:calcium ion binding"/>
    <property type="evidence" value="ECO:0007669"/>
    <property type="project" value="InterPro"/>
</dbReference>
<protein>
    <recommendedName>
        <fullName evidence="7">Hemolysin type calcium-binding protein</fullName>
    </recommendedName>
</protein>
<dbReference type="InterPro" id="IPR050557">
    <property type="entry name" value="RTX_toxin/Mannuronan_C5-epim"/>
</dbReference>
<gene>
    <name evidence="5" type="ORF">C8N42_110103</name>
</gene>
<keyword evidence="4" id="KW-0732">Signal</keyword>
<dbReference type="InterPro" id="IPR011049">
    <property type="entry name" value="Serralysin-like_metalloprot_C"/>
</dbReference>
<dbReference type="SUPFAM" id="SSF51120">
    <property type="entry name" value="beta-Roll"/>
    <property type="match status" value="1"/>
</dbReference>
<organism evidence="5 6">
    <name type="scientific">Celeribacter persicus</name>
    <dbReference type="NCBI Taxonomy" id="1651082"/>
    <lineage>
        <taxon>Bacteria</taxon>
        <taxon>Pseudomonadati</taxon>
        <taxon>Pseudomonadota</taxon>
        <taxon>Alphaproteobacteria</taxon>
        <taxon>Rhodobacterales</taxon>
        <taxon>Roseobacteraceae</taxon>
        <taxon>Celeribacter</taxon>
    </lineage>
</organism>
<feature type="region of interest" description="Disordered" evidence="3">
    <location>
        <begin position="28"/>
        <end position="75"/>
    </location>
</feature>
<dbReference type="Gene3D" id="2.150.10.10">
    <property type="entry name" value="Serralysin-like metalloprotease, C-terminal"/>
    <property type="match status" value="2"/>
</dbReference>
<dbReference type="PRINTS" id="PR00313">
    <property type="entry name" value="CABNDNGRPT"/>
</dbReference>
<evidence type="ECO:0000256" key="1">
    <source>
        <dbReference type="ARBA" id="ARBA00004613"/>
    </source>
</evidence>
<dbReference type="PANTHER" id="PTHR38340">
    <property type="entry name" value="S-LAYER PROTEIN"/>
    <property type="match status" value="1"/>
</dbReference>
<feature type="signal peptide" evidence="4">
    <location>
        <begin position="1"/>
        <end position="16"/>
    </location>
</feature>
<dbReference type="PANTHER" id="PTHR38340:SF1">
    <property type="entry name" value="S-LAYER PROTEIN"/>
    <property type="match status" value="1"/>
</dbReference>
<evidence type="ECO:0000313" key="5">
    <source>
        <dbReference type="EMBL" id="PTQ70218.1"/>
    </source>
</evidence>
<accession>A0A2T5HF63</accession>
<dbReference type="Proteomes" id="UP000244077">
    <property type="component" value="Unassembled WGS sequence"/>
</dbReference>
<dbReference type="InterPro" id="IPR001343">
    <property type="entry name" value="Hemolysn_Ca-bd"/>
</dbReference>
<evidence type="ECO:0000313" key="6">
    <source>
        <dbReference type="Proteomes" id="UP000244077"/>
    </source>
</evidence>
<feature type="chain" id="PRO_5015587235" description="Hemolysin type calcium-binding protein" evidence="4">
    <location>
        <begin position="17"/>
        <end position="485"/>
    </location>
</feature>
<name>A0A2T5HF63_9RHOB</name>
<evidence type="ECO:0000256" key="2">
    <source>
        <dbReference type="ARBA" id="ARBA00022525"/>
    </source>
</evidence>
<dbReference type="AlphaFoldDB" id="A0A2T5HF63"/>
<dbReference type="GO" id="GO:0005576">
    <property type="term" value="C:extracellular region"/>
    <property type="evidence" value="ECO:0007669"/>
    <property type="project" value="UniProtKB-SubCell"/>
</dbReference>
<sequence length="485" mass="49123">MLWALALMGLVPAAFALNEVAVIGAGSEEPVADDGENPDSATETSSGETGEGDLLSDSSEDADAGPTFSASDEDTVADATLLGGEMLEENGGTDGAGEDYAVVTGAGETLFANFTEGEDHVTLTLDDGLAGNFIVEPLTDGAGNETGVSLSYATDEDETTLSFLGYDTLPVDDISVEVLDPESGGSNLYALKELGDFDAIEPNDPNVPDEAGPDSDPADEVIEVNNPDIPDEAGPDGGPEDVALTPDEDAGDTTGMPIGNMVDHVLGDEGDTLVLADDAMQGGTDATLALDDNGMPVIVTEGTLNIVTGGAGDDVIATGDDAAIVDAGDGNDTIYGGDGAAILSGGTGDDVIYAGNDTGSSYVLSGDEGADTLYGGDGDDMFLMDAEDTATGGAGADEFWLYYDVNADVGHAEITDFTEGADMLRITLDPDESYDGALDVEVSQIEDGLSSQVIVNGDLVAVLYGAPNVTLDDVTIEVSPTALSA</sequence>
<keyword evidence="6" id="KW-1185">Reference proteome</keyword>
<evidence type="ECO:0000256" key="3">
    <source>
        <dbReference type="SAM" id="MobiDB-lite"/>
    </source>
</evidence>
<comment type="caution">
    <text evidence="5">The sequence shown here is derived from an EMBL/GenBank/DDBJ whole genome shotgun (WGS) entry which is preliminary data.</text>
</comment>
<dbReference type="Pfam" id="PF00353">
    <property type="entry name" value="HemolysinCabind"/>
    <property type="match status" value="3"/>
</dbReference>